<name>A0A9P5Y095_9AGAR</name>
<dbReference type="EMBL" id="MU150300">
    <property type="protein sequence ID" value="KAF9460324.1"/>
    <property type="molecule type" value="Genomic_DNA"/>
</dbReference>
<evidence type="ECO:0000313" key="2">
    <source>
        <dbReference type="Proteomes" id="UP000807353"/>
    </source>
</evidence>
<evidence type="ECO:0000313" key="1">
    <source>
        <dbReference type="EMBL" id="KAF9460324.1"/>
    </source>
</evidence>
<reference evidence="1" key="1">
    <citation type="submission" date="2020-11" db="EMBL/GenBank/DDBJ databases">
        <authorList>
            <consortium name="DOE Joint Genome Institute"/>
            <person name="Ahrendt S."/>
            <person name="Riley R."/>
            <person name="Andreopoulos W."/>
            <person name="Labutti K."/>
            <person name="Pangilinan J."/>
            <person name="Ruiz-Duenas F.J."/>
            <person name="Barrasa J.M."/>
            <person name="Sanchez-Garcia M."/>
            <person name="Camarero S."/>
            <person name="Miyauchi S."/>
            <person name="Serrano A."/>
            <person name="Linde D."/>
            <person name="Babiker R."/>
            <person name="Drula E."/>
            <person name="Ayuso-Fernandez I."/>
            <person name="Pacheco R."/>
            <person name="Padilla G."/>
            <person name="Ferreira P."/>
            <person name="Barriuso J."/>
            <person name="Kellner H."/>
            <person name="Castanera R."/>
            <person name="Alfaro M."/>
            <person name="Ramirez L."/>
            <person name="Pisabarro A.G."/>
            <person name="Kuo A."/>
            <person name="Tritt A."/>
            <person name="Lipzen A."/>
            <person name="He G."/>
            <person name="Yan M."/>
            <person name="Ng V."/>
            <person name="Cullen D."/>
            <person name="Martin F."/>
            <person name="Rosso M.-N."/>
            <person name="Henrissat B."/>
            <person name="Hibbett D."/>
            <person name="Martinez A.T."/>
            <person name="Grigoriev I.V."/>
        </authorList>
    </citation>
    <scope>NUCLEOTIDE SEQUENCE</scope>
    <source>
        <strain evidence="1">CBS 247.69</strain>
    </source>
</reference>
<sequence length="422" mass="47872">MVSPKIKVILPELPPELWLRIHELATHVPSLLDPDLALDFSSSSRRARWKLLRESLITKRYLVRVCKQWRSLATPFLYKSLYIGRGRALPSLSSTLNLSKENPRRHGTNYALGFWTQRIDVVMRDHIGIHGQDRDVSAELYLLSEIFRCLPNLTIINFGITATLYCEIHLPAVVLQSIADTSGSCLRAIVWHVDTPAPYKVDWRTFLLRTPNVKTVQCPTSFFVDSPAQLDNSIQIPELLSLEHLSVIADDEVDPPSPEHLPFLPLHRLCIVSVTNAGILPQVALLEKYGGNLKVFQLGGQVLGELLFNLRLIANTCPNLYRLDISFSEDINEKIDWSALPENIQILGLQFDRGRFPKKVYETLFSSLCDITPGTKLKVIQFTDQMNVRDLYERHRRVLSGNAGRLAEKGLELHDHKGSSMQ</sequence>
<dbReference type="AlphaFoldDB" id="A0A9P5Y095"/>
<proteinExistence type="predicted"/>
<gene>
    <name evidence="1" type="ORF">BDZ94DRAFT_1299972</name>
</gene>
<comment type="caution">
    <text evidence="1">The sequence shown here is derived from an EMBL/GenBank/DDBJ whole genome shotgun (WGS) entry which is preliminary data.</text>
</comment>
<organism evidence="1 2">
    <name type="scientific">Collybia nuda</name>
    <dbReference type="NCBI Taxonomy" id="64659"/>
    <lineage>
        <taxon>Eukaryota</taxon>
        <taxon>Fungi</taxon>
        <taxon>Dikarya</taxon>
        <taxon>Basidiomycota</taxon>
        <taxon>Agaricomycotina</taxon>
        <taxon>Agaricomycetes</taxon>
        <taxon>Agaricomycetidae</taxon>
        <taxon>Agaricales</taxon>
        <taxon>Tricholomatineae</taxon>
        <taxon>Clitocybaceae</taxon>
        <taxon>Collybia</taxon>
    </lineage>
</organism>
<accession>A0A9P5Y095</accession>
<protein>
    <recommendedName>
        <fullName evidence="3">F-box domain-containing protein</fullName>
    </recommendedName>
</protein>
<dbReference type="Proteomes" id="UP000807353">
    <property type="component" value="Unassembled WGS sequence"/>
</dbReference>
<dbReference type="OrthoDB" id="3256525at2759"/>
<keyword evidence="2" id="KW-1185">Reference proteome</keyword>
<evidence type="ECO:0008006" key="3">
    <source>
        <dbReference type="Google" id="ProtNLM"/>
    </source>
</evidence>